<keyword evidence="6" id="KW-1185">Reference proteome</keyword>
<dbReference type="Proteomes" id="UP001208689">
    <property type="component" value="Chromosome"/>
</dbReference>
<dbReference type="PANTHER" id="PTHR33204">
    <property type="entry name" value="TRANSCRIPTIONAL REGULATOR, MARR FAMILY"/>
    <property type="match status" value="1"/>
</dbReference>
<dbReference type="PANTHER" id="PTHR33204:SF37">
    <property type="entry name" value="HTH-TYPE TRANSCRIPTIONAL REGULATOR YODB"/>
    <property type="match status" value="1"/>
</dbReference>
<organism evidence="5 6">
    <name type="scientific">Candidatus Lokiarchaeum ossiferum</name>
    <dbReference type="NCBI Taxonomy" id="2951803"/>
    <lineage>
        <taxon>Archaea</taxon>
        <taxon>Promethearchaeati</taxon>
        <taxon>Promethearchaeota</taxon>
        <taxon>Promethearchaeia</taxon>
        <taxon>Promethearchaeales</taxon>
        <taxon>Promethearchaeaceae</taxon>
        <taxon>Candidatus Lokiarchaeum</taxon>
    </lineage>
</organism>
<keyword evidence="3" id="KW-0804">Transcription</keyword>
<keyword evidence="1" id="KW-0805">Transcription regulation</keyword>
<protein>
    <recommendedName>
        <fullName evidence="4">HTH hxlR-type domain-containing protein</fullName>
    </recommendedName>
</protein>
<dbReference type="Pfam" id="PF01638">
    <property type="entry name" value="HxlR"/>
    <property type="match status" value="1"/>
</dbReference>
<feature type="domain" description="HTH hxlR-type" evidence="4">
    <location>
        <begin position="42"/>
        <end position="137"/>
    </location>
</feature>
<reference evidence="5" key="1">
    <citation type="submission" date="2022-09" db="EMBL/GenBank/DDBJ databases">
        <title>Actin cytoskeleton and complex cell architecture in an #Asgard archaeon.</title>
        <authorList>
            <person name="Ponce Toledo R.I."/>
            <person name="Schleper C."/>
            <person name="Rodrigues Oliveira T."/>
            <person name="Wollweber F."/>
            <person name="Xu J."/>
            <person name="Rittmann S."/>
            <person name="Klingl A."/>
            <person name="Pilhofer M."/>
        </authorList>
    </citation>
    <scope>NUCLEOTIDE SEQUENCE</scope>
    <source>
        <strain evidence="5">B-35</strain>
    </source>
</reference>
<accession>A0ABY6HX23</accession>
<dbReference type="InterPro" id="IPR036388">
    <property type="entry name" value="WH-like_DNA-bd_sf"/>
</dbReference>
<sequence>MDINNQKIQANDSVEKHQSLADAPLEWHCISSKNNPACQNNCFTKNILSLFGKKHTLQIIRLLLDNKQLRFNEILNQIGGSPKTITERLRDLEKRKLIIREVFNEIPMRVQYSLTDAGKDLEDIFERISLWAKRWMD</sequence>
<dbReference type="CDD" id="cd00090">
    <property type="entry name" value="HTH_ARSR"/>
    <property type="match status" value="1"/>
</dbReference>
<evidence type="ECO:0000259" key="4">
    <source>
        <dbReference type="PROSITE" id="PS51118"/>
    </source>
</evidence>
<gene>
    <name evidence="5" type="ORF">NEF87_003182</name>
</gene>
<dbReference type="InterPro" id="IPR002577">
    <property type="entry name" value="HTH_HxlR"/>
</dbReference>
<evidence type="ECO:0000313" key="5">
    <source>
        <dbReference type="EMBL" id="UYP46897.1"/>
    </source>
</evidence>
<dbReference type="SUPFAM" id="SSF46785">
    <property type="entry name" value="Winged helix' DNA-binding domain"/>
    <property type="match status" value="1"/>
</dbReference>
<evidence type="ECO:0000313" key="6">
    <source>
        <dbReference type="Proteomes" id="UP001208689"/>
    </source>
</evidence>
<name>A0ABY6HX23_9ARCH</name>
<dbReference type="PROSITE" id="PS51118">
    <property type="entry name" value="HTH_HXLR"/>
    <property type="match status" value="1"/>
</dbReference>
<evidence type="ECO:0000256" key="3">
    <source>
        <dbReference type="ARBA" id="ARBA00023163"/>
    </source>
</evidence>
<proteinExistence type="predicted"/>
<dbReference type="InterPro" id="IPR011991">
    <property type="entry name" value="ArsR-like_HTH"/>
</dbReference>
<dbReference type="Gene3D" id="1.10.10.10">
    <property type="entry name" value="Winged helix-like DNA-binding domain superfamily/Winged helix DNA-binding domain"/>
    <property type="match status" value="1"/>
</dbReference>
<dbReference type="EMBL" id="CP104013">
    <property type="protein sequence ID" value="UYP46897.1"/>
    <property type="molecule type" value="Genomic_DNA"/>
</dbReference>
<dbReference type="InterPro" id="IPR036390">
    <property type="entry name" value="WH_DNA-bd_sf"/>
</dbReference>
<evidence type="ECO:0000256" key="1">
    <source>
        <dbReference type="ARBA" id="ARBA00023015"/>
    </source>
</evidence>
<keyword evidence="2" id="KW-0238">DNA-binding</keyword>
<evidence type="ECO:0000256" key="2">
    <source>
        <dbReference type="ARBA" id="ARBA00023125"/>
    </source>
</evidence>